<comment type="caution">
    <text evidence="2">The sequence shown here is derived from an EMBL/GenBank/DDBJ whole genome shotgun (WGS) entry which is preliminary data.</text>
</comment>
<dbReference type="EMBL" id="PDLM01000007">
    <property type="protein sequence ID" value="RDW73296.1"/>
    <property type="molecule type" value="Genomic_DNA"/>
</dbReference>
<proteinExistence type="predicted"/>
<keyword evidence="3" id="KW-1185">Reference proteome</keyword>
<evidence type="ECO:0000313" key="3">
    <source>
        <dbReference type="Proteomes" id="UP000256645"/>
    </source>
</evidence>
<organism evidence="2 3">
    <name type="scientific">Coleophoma cylindrospora</name>
    <dbReference type="NCBI Taxonomy" id="1849047"/>
    <lineage>
        <taxon>Eukaryota</taxon>
        <taxon>Fungi</taxon>
        <taxon>Dikarya</taxon>
        <taxon>Ascomycota</taxon>
        <taxon>Pezizomycotina</taxon>
        <taxon>Leotiomycetes</taxon>
        <taxon>Helotiales</taxon>
        <taxon>Dermateaceae</taxon>
        <taxon>Coleophoma</taxon>
    </lineage>
</organism>
<dbReference type="AlphaFoldDB" id="A0A3D8RH69"/>
<accession>A0A3D8RH69</accession>
<protein>
    <submittedName>
        <fullName evidence="2">Uncharacterized protein</fullName>
    </submittedName>
</protein>
<evidence type="ECO:0000256" key="1">
    <source>
        <dbReference type="SAM" id="Phobius"/>
    </source>
</evidence>
<keyword evidence="1" id="KW-0812">Transmembrane</keyword>
<feature type="transmembrane region" description="Helical" evidence="1">
    <location>
        <begin position="92"/>
        <end position="112"/>
    </location>
</feature>
<dbReference type="Proteomes" id="UP000256645">
    <property type="component" value="Unassembled WGS sequence"/>
</dbReference>
<name>A0A3D8RH69_9HELO</name>
<dbReference type="OrthoDB" id="10326061at2759"/>
<reference evidence="2 3" key="1">
    <citation type="journal article" date="2018" name="IMA Fungus">
        <title>IMA Genome-F 9: Draft genome sequence of Annulohypoxylon stygium, Aspergillus mulundensis, Berkeleyomyces basicola (syn. Thielaviopsis basicola), Ceratocystis smalleyi, two Cercospora beticola strains, Coleophoma cylindrospora, Fusarium fracticaudum, Phialophora cf. hyalina, and Morchella septimelata.</title>
        <authorList>
            <person name="Wingfield B.D."/>
            <person name="Bills G.F."/>
            <person name="Dong Y."/>
            <person name="Huang W."/>
            <person name="Nel W.J."/>
            <person name="Swalarsk-Parry B.S."/>
            <person name="Vaghefi N."/>
            <person name="Wilken P.M."/>
            <person name="An Z."/>
            <person name="de Beer Z.W."/>
            <person name="De Vos L."/>
            <person name="Chen L."/>
            <person name="Duong T.A."/>
            <person name="Gao Y."/>
            <person name="Hammerbacher A."/>
            <person name="Kikkert J.R."/>
            <person name="Li Y."/>
            <person name="Li H."/>
            <person name="Li K."/>
            <person name="Li Q."/>
            <person name="Liu X."/>
            <person name="Ma X."/>
            <person name="Naidoo K."/>
            <person name="Pethybridge S.J."/>
            <person name="Sun J."/>
            <person name="Steenkamp E.T."/>
            <person name="van der Nest M.A."/>
            <person name="van Wyk S."/>
            <person name="Wingfield M.J."/>
            <person name="Xiong C."/>
            <person name="Yue Q."/>
            <person name="Zhang X."/>
        </authorList>
    </citation>
    <scope>NUCLEOTIDE SEQUENCE [LARGE SCALE GENOMIC DNA]</scope>
    <source>
        <strain evidence="2 3">BP6252</strain>
    </source>
</reference>
<evidence type="ECO:0000313" key="2">
    <source>
        <dbReference type="EMBL" id="RDW73296.1"/>
    </source>
</evidence>
<gene>
    <name evidence="2" type="ORF">BP6252_07203</name>
</gene>
<keyword evidence="1" id="KW-1133">Transmembrane helix</keyword>
<sequence>MILQSLHRFVTAHKLDVFENRHITPHRLDIFKDTTVSSVTSHAKRLLADSNMQAAQNFTNEGPQSTLTGLWTNSEDLAAKAVDTPSAHGADYALIIVFVISVAIFAVFGMMYRRDQKTRSRLETFKGHGTSWARRQIGTNGELVRAGGRHERKPDLEWGHTEPVHQQTAAILPSQPAPTYTTRSPPKYSIF</sequence>
<keyword evidence="1" id="KW-0472">Membrane</keyword>